<feature type="compositionally biased region" description="Basic and acidic residues" evidence="1">
    <location>
        <begin position="132"/>
        <end position="143"/>
    </location>
</feature>
<sequence>MKTTLLICEAFDATQEAIGDEDTLHSIRVYRDKIRAEKKETLFKQVQQESEMRHLSSLNDSLRDHLRDRDFYSSLLQQRLKARLSSFSSQRTTTFSLLPSPHRANVSDAATFQQSPTSPSSISKTLNSHTPSNDKNEIEDSSKRVRNCDKVRLKTFSSYDENETEERLESLKEANFRENTAERARRILISKQQPQGLLDKSPKRRLLMTRESKDWSFFKFPESPGKGGIIITEGGPYDPENDHGSYSVFAPANSSTDGYNYFGQYSFLSFKPGRFRKSKNQKFKTAVAKWILQRQGEDDHPSGV</sequence>
<reference evidence="2 3" key="1">
    <citation type="journal article" date="2020" name="ISME J.">
        <title>Uncovering the hidden diversity of litter-decomposition mechanisms in mushroom-forming fungi.</title>
        <authorList>
            <person name="Floudas D."/>
            <person name="Bentzer J."/>
            <person name="Ahren D."/>
            <person name="Johansson T."/>
            <person name="Persson P."/>
            <person name="Tunlid A."/>
        </authorList>
    </citation>
    <scope>NUCLEOTIDE SEQUENCE [LARGE SCALE GENOMIC DNA]</scope>
    <source>
        <strain evidence="2 3">CBS 406.79</strain>
    </source>
</reference>
<protein>
    <submittedName>
        <fullName evidence="2">Uncharacterized protein</fullName>
    </submittedName>
</protein>
<feature type="compositionally biased region" description="Polar residues" evidence="1">
    <location>
        <begin position="108"/>
        <end position="131"/>
    </location>
</feature>
<organism evidence="2 3">
    <name type="scientific">Collybiopsis confluens</name>
    <dbReference type="NCBI Taxonomy" id="2823264"/>
    <lineage>
        <taxon>Eukaryota</taxon>
        <taxon>Fungi</taxon>
        <taxon>Dikarya</taxon>
        <taxon>Basidiomycota</taxon>
        <taxon>Agaricomycotina</taxon>
        <taxon>Agaricomycetes</taxon>
        <taxon>Agaricomycetidae</taxon>
        <taxon>Agaricales</taxon>
        <taxon>Marasmiineae</taxon>
        <taxon>Omphalotaceae</taxon>
        <taxon>Collybiopsis</taxon>
    </lineage>
</organism>
<gene>
    <name evidence="2" type="ORF">D9757_002616</name>
</gene>
<dbReference type="Proteomes" id="UP000518752">
    <property type="component" value="Unassembled WGS sequence"/>
</dbReference>
<evidence type="ECO:0000313" key="3">
    <source>
        <dbReference type="Proteomes" id="UP000518752"/>
    </source>
</evidence>
<dbReference type="AlphaFoldDB" id="A0A8H5HWS7"/>
<evidence type="ECO:0000313" key="2">
    <source>
        <dbReference type="EMBL" id="KAF5390615.1"/>
    </source>
</evidence>
<name>A0A8H5HWS7_9AGAR</name>
<dbReference type="EMBL" id="JAACJN010000014">
    <property type="protein sequence ID" value="KAF5390615.1"/>
    <property type="molecule type" value="Genomic_DNA"/>
</dbReference>
<keyword evidence="3" id="KW-1185">Reference proteome</keyword>
<feature type="region of interest" description="Disordered" evidence="1">
    <location>
        <begin position="106"/>
        <end position="143"/>
    </location>
</feature>
<comment type="caution">
    <text evidence="2">The sequence shown here is derived from an EMBL/GenBank/DDBJ whole genome shotgun (WGS) entry which is preliminary data.</text>
</comment>
<proteinExistence type="predicted"/>
<accession>A0A8H5HWS7</accession>
<evidence type="ECO:0000256" key="1">
    <source>
        <dbReference type="SAM" id="MobiDB-lite"/>
    </source>
</evidence>